<comment type="similarity">
    <text evidence="9">Belongs to the CobB/CbiA family.</text>
</comment>
<organism evidence="12 13">
    <name type="scientific">Pseudahrensia aquimaris</name>
    <dbReference type="NCBI Taxonomy" id="744461"/>
    <lineage>
        <taxon>Bacteria</taxon>
        <taxon>Pseudomonadati</taxon>
        <taxon>Pseudomonadota</taxon>
        <taxon>Alphaproteobacteria</taxon>
        <taxon>Hyphomicrobiales</taxon>
        <taxon>Ahrensiaceae</taxon>
        <taxon>Pseudahrensia</taxon>
    </lineage>
</organism>
<proteinExistence type="inferred from homology"/>
<dbReference type="PROSITE" id="PS51274">
    <property type="entry name" value="GATASE_COBBQ"/>
    <property type="match status" value="1"/>
</dbReference>
<dbReference type="InterPro" id="IPR027417">
    <property type="entry name" value="P-loop_NTPase"/>
</dbReference>
<evidence type="ECO:0000259" key="11">
    <source>
        <dbReference type="Pfam" id="PF07685"/>
    </source>
</evidence>
<evidence type="ECO:0000256" key="4">
    <source>
        <dbReference type="ARBA" id="ARBA00022598"/>
    </source>
</evidence>
<keyword evidence="6 9" id="KW-0067">ATP-binding</keyword>
<comment type="domain">
    <text evidence="9">Comprises of two domains. The C-terminal domain contains the binding site for glutamine and catalyzes the hydrolysis of this substrate to glutamate and ammonia. The N-terminal domain is anticipated to bind ATP and hydrogenobyrinate and catalyzes the ultimate synthesis of the diamide product. The ammonia produced via the glutaminase domain is probably translocated to the adjacent domain via a molecular tunnel, where it reacts with an activated intermediate.</text>
</comment>
<dbReference type="Gene3D" id="3.40.50.300">
    <property type="entry name" value="P-loop containing nucleotide triphosphate hydrolases"/>
    <property type="match status" value="1"/>
</dbReference>
<feature type="domain" description="CobB/CobQ-like glutamine amidotransferase" evidence="11">
    <location>
        <begin position="235"/>
        <end position="423"/>
    </location>
</feature>
<evidence type="ECO:0000313" key="12">
    <source>
        <dbReference type="EMBL" id="MFD0917752.1"/>
    </source>
</evidence>
<dbReference type="SUPFAM" id="SSF52317">
    <property type="entry name" value="Class I glutamine amidotransferase-like"/>
    <property type="match status" value="1"/>
</dbReference>
<keyword evidence="5 9" id="KW-0547">Nucleotide-binding</keyword>
<dbReference type="CDD" id="cd05388">
    <property type="entry name" value="CobB_N"/>
    <property type="match status" value="1"/>
</dbReference>
<dbReference type="Pfam" id="PF07685">
    <property type="entry name" value="GATase_3"/>
    <property type="match status" value="1"/>
</dbReference>
<evidence type="ECO:0000256" key="1">
    <source>
        <dbReference type="ARBA" id="ARBA00001946"/>
    </source>
</evidence>
<evidence type="ECO:0000256" key="3">
    <source>
        <dbReference type="ARBA" id="ARBA00022573"/>
    </source>
</evidence>
<gene>
    <name evidence="9" type="primary">cobB</name>
    <name evidence="12" type="ORF">ACFQ14_15215</name>
</gene>
<name>A0ABW3FJD5_9HYPH</name>
<keyword evidence="4 9" id="KW-0436">Ligase</keyword>
<comment type="pathway">
    <text evidence="9">Cofactor biosynthesis; adenosylcobalamin biosynthesis; cob(II)yrinate a,c-diamide from precorrin-2 (aerobic route): step 9/10.</text>
</comment>
<keyword evidence="8 9" id="KW-0315">Glutamine amidotransferase</keyword>
<dbReference type="HAMAP" id="MF_00027">
    <property type="entry name" value="CobB_CbiA"/>
    <property type="match status" value="1"/>
</dbReference>
<evidence type="ECO:0000256" key="8">
    <source>
        <dbReference type="ARBA" id="ARBA00022962"/>
    </source>
</evidence>
<sequence length="427" mass="45197">MIAAPHSGSGKTTLTLGLLRALEKRGAAVAPAKAGPDFIDPAFHTFAAGTDCINLDPWAMRPELISALVAHHAQKRVLVVEAMMGLFDGAADGSGSAAELAVMLGLPVVLVVDAAKQSHSIAALVRGFRDHRDDVDLAAVILNKVGSPRHLKMLKSALEAINVPMFGAIMRDAELVLPERHLGLVQAGEHGDLGAFVDHAARAVAAAVDIDSLLNLTRDDGQGSARGSIPPLGQRIAVARDEAFAFCYPHQLIGWQEAGAEILPFSPLGDEGPDESVDCVFLPGGYPELHAGRLAGNSQFLTGLRQVAARGAFIYGECGGYMVLGDGLTDKDGMLHAMAGLLPLTTSFASRKLHLGYRIASALDDLPFGQKGGLFSAHEFHYSTIEDEGAADRLFSVEDALGDYLGPCGLRRDRVMGSYMHLIDRRG</sequence>
<evidence type="ECO:0000259" key="10">
    <source>
        <dbReference type="Pfam" id="PF01656"/>
    </source>
</evidence>
<keyword evidence="3 9" id="KW-0169">Cobalamin biosynthesis</keyword>
<evidence type="ECO:0000256" key="6">
    <source>
        <dbReference type="ARBA" id="ARBA00022840"/>
    </source>
</evidence>
<reference evidence="13" key="1">
    <citation type="journal article" date="2019" name="Int. J. Syst. Evol. Microbiol.">
        <title>The Global Catalogue of Microorganisms (GCM) 10K type strain sequencing project: providing services to taxonomists for standard genome sequencing and annotation.</title>
        <authorList>
            <consortium name="The Broad Institute Genomics Platform"/>
            <consortium name="The Broad Institute Genome Sequencing Center for Infectious Disease"/>
            <person name="Wu L."/>
            <person name="Ma J."/>
        </authorList>
    </citation>
    <scope>NUCLEOTIDE SEQUENCE [LARGE SCALE GENOMIC DNA]</scope>
    <source>
        <strain evidence="13">CCUG 60023</strain>
    </source>
</reference>
<dbReference type="PANTHER" id="PTHR43873">
    <property type="entry name" value="COBYRINATE A,C-DIAMIDE SYNTHASE"/>
    <property type="match status" value="1"/>
</dbReference>
<dbReference type="Pfam" id="PF01656">
    <property type="entry name" value="CbiA"/>
    <property type="match status" value="1"/>
</dbReference>
<comment type="cofactor">
    <cofactor evidence="1 9">
        <name>Mg(2+)</name>
        <dbReference type="ChEBI" id="CHEBI:18420"/>
    </cofactor>
</comment>
<dbReference type="PANTHER" id="PTHR43873:SF1">
    <property type="entry name" value="COBYRINATE A,C-DIAMIDE SYNTHASE"/>
    <property type="match status" value="1"/>
</dbReference>
<keyword evidence="13" id="KW-1185">Reference proteome</keyword>
<dbReference type="InterPro" id="IPR029062">
    <property type="entry name" value="Class_I_gatase-like"/>
</dbReference>
<evidence type="ECO:0000256" key="2">
    <source>
        <dbReference type="ARBA" id="ARBA00006205"/>
    </source>
</evidence>
<dbReference type="InterPro" id="IPR011698">
    <property type="entry name" value="GATase_3"/>
</dbReference>
<dbReference type="Gene3D" id="3.40.50.880">
    <property type="match status" value="1"/>
</dbReference>
<evidence type="ECO:0000256" key="9">
    <source>
        <dbReference type="HAMAP-Rule" id="MF_00027"/>
    </source>
</evidence>
<dbReference type="SUPFAM" id="SSF52540">
    <property type="entry name" value="P-loop containing nucleoside triphosphate hydrolases"/>
    <property type="match status" value="1"/>
</dbReference>
<dbReference type="EMBL" id="JBHTJV010000025">
    <property type="protein sequence ID" value="MFD0917752.1"/>
    <property type="molecule type" value="Genomic_DNA"/>
</dbReference>
<feature type="domain" description="CobQ/CobB/MinD/ParA nucleotide binding" evidence="10">
    <location>
        <begin position="1"/>
        <end position="182"/>
    </location>
</feature>
<comment type="function">
    <text evidence="9">Catalyzes the ATP-dependent amidation of the two carboxylate groups at positions a and c of hydrogenobyrinate, using either L-glutamine or ammonia as the nitrogen source.</text>
</comment>
<evidence type="ECO:0000256" key="5">
    <source>
        <dbReference type="ARBA" id="ARBA00022741"/>
    </source>
</evidence>
<dbReference type="InterPro" id="IPR004484">
    <property type="entry name" value="CbiA/CobB_synth"/>
</dbReference>
<evidence type="ECO:0000256" key="7">
    <source>
        <dbReference type="ARBA" id="ARBA00022842"/>
    </source>
</evidence>
<comment type="caution">
    <text evidence="12">The sequence shown here is derived from an EMBL/GenBank/DDBJ whole genome shotgun (WGS) entry which is preliminary data.</text>
</comment>
<dbReference type="NCBIfam" id="NF002204">
    <property type="entry name" value="PRK01077.1"/>
    <property type="match status" value="1"/>
</dbReference>
<protein>
    <recommendedName>
        <fullName evidence="9">Hydrogenobyrinate a,c-diamide synthase</fullName>
        <ecNumber evidence="9">6.3.5.9</ecNumber>
    </recommendedName>
    <alternativeName>
        <fullName evidence="9">Hydrogenobyrinic acid a,c-diamide synthase</fullName>
    </alternativeName>
</protein>
<dbReference type="NCBIfam" id="TIGR00379">
    <property type="entry name" value="cobB"/>
    <property type="match status" value="1"/>
</dbReference>
<comment type="catalytic activity">
    <reaction evidence="9">
        <text>hydrogenobyrinate + 2 L-glutamine + 2 ATP + 2 H2O = hydrogenobyrinate a,c-diamide + 2 L-glutamate + 2 ADP + 2 phosphate + 2 H(+)</text>
        <dbReference type="Rhea" id="RHEA:12544"/>
        <dbReference type="ChEBI" id="CHEBI:15377"/>
        <dbReference type="ChEBI" id="CHEBI:15378"/>
        <dbReference type="ChEBI" id="CHEBI:29985"/>
        <dbReference type="ChEBI" id="CHEBI:30616"/>
        <dbReference type="ChEBI" id="CHEBI:43474"/>
        <dbReference type="ChEBI" id="CHEBI:58359"/>
        <dbReference type="ChEBI" id="CHEBI:77873"/>
        <dbReference type="ChEBI" id="CHEBI:77874"/>
        <dbReference type="ChEBI" id="CHEBI:456216"/>
        <dbReference type="EC" id="6.3.5.9"/>
    </reaction>
</comment>
<feature type="site" description="Increases nucleophilicity of active site Cys" evidence="9">
    <location>
        <position position="421"/>
    </location>
</feature>
<feature type="active site" description="Nucleophile" evidence="9">
    <location>
        <position position="318"/>
    </location>
</feature>
<dbReference type="RefSeq" id="WP_377213696.1">
    <property type="nucleotide sequence ID" value="NZ_JBHTJV010000025.1"/>
</dbReference>
<dbReference type="EC" id="6.3.5.9" evidence="9"/>
<accession>A0ABW3FJD5</accession>
<comment type="similarity">
    <text evidence="2">Belongs to the CobB/CobQ family. CobQ subfamily.</text>
</comment>
<comment type="miscellaneous">
    <text evidence="9">The a and c carboxylates of hydrogenobyrinate are activated for nucleophilic attack via formation of a phosphorylated intermediate by ATP. CobB catalyzes first the amidation of the c-carboxylate, and then that of the a-carboxylate.</text>
</comment>
<dbReference type="Proteomes" id="UP001597101">
    <property type="component" value="Unassembled WGS sequence"/>
</dbReference>
<evidence type="ECO:0000313" key="13">
    <source>
        <dbReference type="Proteomes" id="UP001597101"/>
    </source>
</evidence>
<keyword evidence="7 9" id="KW-0460">Magnesium</keyword>
<dbReference type="InterPro" id="IPR002586">
    <property type="entry name" value="CobQ/CobB/MinD/ParA_Nub-bd_dom"/>
</dbReference>